<sequence length="89" mass="10026">MASINTNICEEPGDKAVTWRGLFYSLVRDILGHSISLITFGIPTTRSFSISFYCRTIRRLVSRWPSTTGTADLRRLRIALSPSTSDFLI</sequence>
<dbReference type="Proteomes" id="UP001054837">
    <property type="component" value="Unassembled WGS sequence"/>
</dbReference>
<proteinExistence type="predicted"/>
<gene>
    <name evidence="1" type="ORF">CDAR_476821</name>
</gene>
<evidence type="ECO:0000313" key="2">
    <source>
        <dbReference type="Proteomes" id="UP001054837"/>
    </source>
</evidence>
<organism evidence="1 2">
    <name type="scientific">Caerostris darwini</name>
    <dbReference type="NCBI Taxonomy" id="1538125"/>
    <lineage>
        <taxon>Eukaryota</taxon>
        <taxon>Metazoa</taxon>
        <taxon>Ecdysozoa</taxon>
        <taxon>Arthropoda</taxon>
        <taxon>Chelicerata</taxon>
        <taxon>Arachnida</taxon>
        <taxon>Araneae</taxon>
        <taxon>Araneomorphae</taxon>
        <taxon>Entelegynae</taxon>
        <taxon>Araneoidea</taxon>
        <taxon>Araneidae</taxon>
        <taxon>Caerostris</taxon>
    </lineage>
</organism>
<keyword evidence="2" id="KW-1185">Reference proteome</keyword>
<comment type="caution">
    <text evidence="1">The sequence shown here is derived from an EMBL/GenBank/DDBJ whole genome shotgun (WGS) entry which is preliminary data.</text>
</comment>
<protein>
    <submittedName>
        <fullName evidence="1">Uncharacterized protein</fullName>
    </submittedName>
</protein>
<dbReference type="EMBL" id="BPLQ01010722">
    <property type="protein sequence ID" value="GIY52864.1"/>
    <property type="molecule type" value="Genomic_DNA"/>
</dbReference>
<reference evidence="1 2" key="1">
    <citation type="submission" date="2021-06" db="EMBL/GenBank/DDBJ databases">
        <title>Caerostris darwini draft genome.</title>
        <authorList>
            <person name="Kono N."/>
            <person name="Arakawa K."/>
        </authorList>
    </citation>
    <scope>NUCLEOTIDE SEQUENCE [LARGE SCALE GENOMIC DNA]</scope>
</reference>
<evidence type="ECO:0000313" key="1">
    <source>
        <dbReference type="EMBL" id="GIY52864.1"/>
    </source>
</evidence>
<dbReference type="AlphaFoldDB" id="A0AAV4U500"/>
<name>A0AAV4U500_9ARAC</name>
<accession>A0AAV4U500</accession>